<evidence type="ECO:0000313" key="7">
    <source>
        <dbReference type="Proteomes" id="UP001627408"/>
    </source>
</evidence>
<sequence>MSFEIALIGFALVTMTALLIEIAYAYITQGFGYGFSSNRPMVERGALGLRIQRAYQNQVESAGYIVPVLAAAALLGVTGQGPAFAAAVIVFGRAAFVLLYYTGIPFIRILGFTCGSLGSLYLGIQCLLAVGF</sequence>
<feature type="transmembrane region" description="Helical" evidence="5">
    <location>
        <begin position="83"/>
        <end position="102"/>
    </location>
</feature>
<dbReference type="InterPro" id="IPR001129">
    <property type="entry name" value="Membr-assoc_MAPEG"/>
</dbReference>
<dbReference type="Gene3D" id="1.20.120.550">
    <property type="entry name" value="Membrane associated eicosanoid/glutathione metabolism-like domain"/>
    <property type="match status" value="1"/>
</dbReference>
<dbReference type="InterPro" id="IPR023352">
    <property type="entry name" value="MAPEG-like_dom_sf"/>
</dbReference>
<dbReference type="Proteomes" id="UP001627408">
    <property type="component" value="Unassembled WGS sequence"/>
</dbReference>
<keyword evidence="3 5" id="KW-1133">Transmembrane helix</keyword>
<comment type="subcellular location">
    <subcellularLocation>
        <location evidence="1">Membrane</location>
    </subcellularLocation>
</comment>
<keyword evidence="2 5" id="KW-0812">Transmembrane</keyword>
<keyword evidence="7" id="KW-1185">Reference proteome</keyword>
<keyword evidence="4 5" id="KW-0472">Membrane</keyword>
<dbReference type="RefSeq" id="WP_407591931.1">
    <property type="nucleotide sequence ID" value="NZ_JBHDIY010000002.1"/>
</dbReference>
<gene>
    <name evidence="6" type="ORF">ACERZ8_09350</name>
</gene>
<evidence type="ECO:0000256" key="4">
    <source>
        <dbReference type="ARBA" id="ARBA00023136"/>
    </source>
</evidence>
<dbReference type="SUPFAM" id="SSF161084">
    <property type="entry name" value="MAPEG domain-like"/>
    <property type="match status" value="1"/>
</dbReference>
<evidence type="ECO:0000256" key="1">
    <source>
        <dbReference type="ARBA" id="ARBA00004370"/>
    </source>
</evidence>
<evidence type="ECO:0000256" key="5">
    <source>
        <dbReference type="SAM" id="Phobius"/>
    </source>
</evidence>
<proteinExistence type="predicted"/>
<reference evidence="6 7" key="1">
    <citation type="submission" date="2024-08" db="EMBL/GenBank/DDBJ databases">
        <title>Tateyamaria sp. nov., isolated from marine algae.</title>
        <authorList>
            <person name="Choi B.J."/>
            <person name="Kim J.M."/>
            <person name="Lee J.K."/>
            <person name="Choi D.G."/>
            <person name="Bayburt H."/>
            <person name="Baek J.H."/>
            <person name="Han D.M."/>
            <person name="Jeon C.O."/>
        </authorList>
    </citation>
    <scope>NUCLEOTIDE SEQUENCE [LARGE SCALE GENOMIC DNA]</scope>
    <source>
        <strain evidence="6 7">KMU-156</strain>
    </source>
</reference>
<dbReference type="EMBL" id="JBHDIY010000002">
    <property type="protein sequence ID" value="MFL4470059.1"/>
    <property type="molecule type" value="Genomic_DNA"/>
</dbReference>
<feature type="transmembrane region" description="Helical" evidence="5">
    <location>
        <begin position="6"/>
        <end position="27"/>
    </location>
</feature>
<protein>
    <submittedName>
        <fullName evidence="6">MAPEG family protein</fullName>
    </submittedName>
</protein>
<accession>A0ABW8UVI1</accession>
<feature type="transmembrane region" description="Helical" evidence="5">
    <location>
        <begin position="109"/>
        <end position="130"/>
    </location>
</feature>
<evidence type="ECO:0000256" key="3">
    <source>
        <dbReference type="ARBA" id="ARBA00022989"/>
    </source>
</evidence>
<evidence type="ECO:0000256" key="2">
    <source>
        <dbReference type="ARBA" id="ARBA00022692"/>
    </source>
</evidence>
<comment type="caution">
    <text evidence="6">The sequence shown here is derived from an EMBL/GenBank/DDBJ whole genome shotgun (WGS) entry which is preliminary data.</text>
</comment>
<name>A0ABW8UVI1_9RHOB</name>
<evidence type="ECO:0000313" key="6">
    <source>
        <dbReference type="EMBL" id="MFL4470059.1"/>
    </source>
</evidence>
<dbReference type="Pfam" id="PF01124">
    <property type="entry name" value="MAPEG"/>
    <property type="match status" value="1"/>
</dbReference>
<organism evidence="6 7">
    <name type="scientific">Tateyamaria armeniaca</name>
    <dbReference type="NCBI Taxonomy" id="2518930"/>
    <lineage>
        <taxon>Bacteria</taxon>
        <taxon>Pseudomonadati</taxon>
        <taxon>Pseudomonadota</taxon>
        <taxon>Alphaproteobacteria</taxon>
        <taxon>Rhodobacterales</taxon>
        <taxon>Roseobacteraceae</taxon>
        <taxon>Tateyamaria</taxon>
    </lineage>
</organism>